<sequence>MVWDTIWRDDDVGSPVEEWGGITYALAAADAVRPPDLEVRPVIRLGRDLSQRGLSFLGELTSIDTYDTLSIVDEPNPRVELHYRGQERRCERLHGGVSPWSWSELEARVHGCDALYVNFITGRELDLSVARRLRETFAGPIYADIHSLMLATGPQGERRLRPLERWADWLECFDVVQVNEDELRTLSAHWGDPWAFAADVVGRRTRLLFVTLGAGGAVYFITAGSSPLDGPLRRDAPVQTGKLAVEPLEGGDPTGCGDVWGVTAMCGLLAGRGVEDSMRRANAAARRNVSHCGASGLNRYLRGELERA</sequence>
<accession>A0AAE4ZB45</accession>
<evidence type="ECO:0000313" key="2">
    <source>
        <dbReference type="EMBL" id="NIR75576.1"/>
    </source>
</evidence>
<comment type="caution">
    <text evidence="2">The sequence shown here is derived from an EMBL/GenBank/DDBJ whole genome shotgun (WGS) entry which is preliminary data.</text>
</comment>
<evidence type="ECO:0000259" key="1">
    <source>
        <dbReference type="Pfam" id="PF00294"/>
    </source>
</evidence>
<gene>
    <name evidence="2" type="ORF">GWO12_10785</name>
</gene>
<name>A0AAE4ZB45_9BACT</name>
<feature type="domain" description="Carbohydrate kinase PfkB" evidence="1">
    <location>
        <begin position="165"/>
        <end position="295"/>
    </location>
</feature>
<dbReference type="SUPFAM" id="SSF53613">
    <property type="entry name" value="Ribokinase-like"/>
    <property type="match status" value="1"/>
</dbReference>
<evidence type="ECO:0000313" key="3">
    <source>
        <dbReference type="Proteomes" id="UP000702544"/>
    </source>
</evidence>
<organism evidence="2 3">
    <name type="scientific">Candidatus Kutchimonas denitrificans</name>
    <dbReference type="NCBI Taxonomy" id="3056748"/>
    <lineage>
        <taxon>Bacteria</taxon>
        <taxon>Pseudomonadati</taxon>
        <taxon>Gemmatimonadota</taxon>
        <taxon>Gemmatimonadia</taxon>
        <taxon>Candidatus Palauibacterales</taxon>
        <taxon>Candidatus Palauibacteraceae</taxon>
        <taxon>Candidatus Kutchimonas</taxon>
    </lineage>
</organism>
<proteinExistence type="predicted"/>
<dbReference type="Proteomes" id="UP000702544">
    <property type="component" value="Unassembled WGS sequence"/>
</dbReference>
<keyword evidence="2" id="KW-0418">Kinase</keyword>
<dbReference type="Gene3D" id="3.40.1190.20">
    <property type="match status" value="1"/>
</dbReference>
<dbReference type="GO" id="GO:0016301">
    <property type="term" value="F:kinase activity"/>
    <property type="evidence" value="ECO:0007669"/>
    <property type="project" value="UniProtKB-KW"/>
</dbReference>
<protein>
    <submittedName>
        <fullName evidence="2">Carbohydrate kinase family protein</fullName>
    </submittedName>
</protein>
<dbReference type="InterPro" id="IPR029056">
    <property type="entry name" value="Ribokinase-like"/>
</dbReference>
<dbReference type="InterPro" id="IPR011611">
    <property type="entry name" value="PfkB_dom"/>
</dbReference>
<dbReference type="EMBL" id="JAACAK010000083">
    <property type="protein sequence ID" value="NIR75576.1"/>
    <property type="molecule type" value="Genomic_DNA"/>
</dbReference>
<dbReference type="AlphaFoldDB" id="A0AAE4ZB45"/>
<dbReference type="Pfam" id="PF00294">
    <property type="entry name" value="PfkB"/>
    <property type="match status" value="1"/>
</dbReference>
<reference evidence="2 3" key="1">
    <citation type="submission" date="2020-01" db="EMBL/GenBank/DDBJ databases">
        <title>Genomes assembled from Gulf of Kutch pelagic sediment metagenomes.</title>
        <authorList>
            <person name="Chandrashekar M."/>
            <person name="Mahajan M.S."/>
            <person name="Dave K.J."/>
            <person name="Vatsa P."/>
            <person name="Nathani N.M."/>
        </authorList>
    </citation>
    <scope>NUCLEOTIDE SEQUENCE [LARGE SCALE GENOMIC DNA]</scope>
    <source>
        <strain evidence="2">KS3-K002</strain>
    </source>
</reference>
<keyword evidence="2" id="KW-0808">Transferase</keyword>